<organism evidence="2 3">
    <name type="scientific">Spiribacter vilamensis</name>
    <dbReference type="NCBI Taxonomy" id="531306"/>
    <lineage>
        <taxon>Bacteria</taxon>
        <taxon>Pseudomonadati</taxon>
        <taxon>Pseudomonadota</taxon>
        <taxon>Gammaproteobacteria</taxon>
        <taxon>Chromatiales</taxon>
        <taxon>Ectothiorhodospiraceae</taxon>
        <taxon>Spiribacter</taxon>
    </lineage>
</organism>
<dbReference type="PANTHER" id="PTHR37463">
    <property type="entry name" value="GSL3115 PROTEIN"/>
    <property type="match status" value="1"/>
</dbReference>
<evidence type="ECO:0000256" key="1">
    <source>
        <dbReference type="SAM" id="MobiDB-lite"/>
    </source>
</evidence>
<dbReference type="Pfam" id="PF10013">
    <property type="entry name" value="DUF2256"/>
    <property type="match status" value="1"/>
</dbReference>
<comment type="caution">
    <text evidence="2">The sequence shown here is derived from an EMBL/GenBank/DDBJ whole genome shotgun (WGS) entry which is preliminary data.</text>
</comment>
<dbReference type="PANTHER" id="PTHR37463:SF1">
    <property type="entry name" value="DUF2256 DOMAIN-CONTAINING PROTEIN"/>
    <property type="match status" value="1"/>
</dbReference>
<protein>
    <submittedName>
        <fullName evidence="2">Uncharacterized protein DUF2256</fullName>
    </submittedName>
</protein>
<sequence length="66" mass="7803">MAQKPLPSKTCPVCGRDFKWRRKWARDWENVRYCSERCRRNRQLVDEGGEADAPRAVPGGKKRRRS</sequence>
<reference evidence="2 3" key="1">
    <citation type="submission" date="2019-02" db="EMBL/GenBank/DDBJ databases">
        <title>Genomic Encyclopedia of Type Strains, Phase IV (KMG-IV): sequencing the most valuable type-strain genomes for metagenomic binning, comparative biology and taxonomic classification.</title>
        <authorList>
            <person name="Goeker M."/>
        </authorList>
    </citation>
    <scope>NUCLEOTIDE SEQUENCE [LARGE SCALE GENOMIC DNA]</scope>
    <source>
        <strain evidence="2 3">DSM 21056</strain>
    </source>
</reference>
<evidence type="ECO:0000313" key="3">
    <source>
        <dbReference type="Proteomes" id="UP000292298"/>
    </source>
</evidence>
<dbReference type="InterPro" id="IPR017136">
    <property type="entry name" value="UCP037205"/>
</dbReference>
<keyword evidence="3" id="KW-1185">Reference proteome</keyword>
<evidence type="ECO:0000313" key="2">
    <source>
        <dbReference type="EMBL" id="RZU99148.1"/>
    </source>
</evidence>
<dbReference type="RefSeq" id="WP_130503403.1">
    <property type="nucleotide sequence ID" value="NZ_SHLI01000001.1"/>
</dbReference>
<feature type="region of interest" description="Disordered" evidence="1">
    <location>
        <begin position="45"/>
        <end position="66"/>
    </location>
</feature>
<gene>
    <name evidence="2" type="ORF">EV698_1428</name>
</gene>
<dbReference type="EMBL" id="SHLI01000001">
    <property type="protein sequence ID" value="RZU99148.1"/>
    <property type="molecule type" value="Genomic_DNA"/>
</dbReference>
<dbReference type="Proteomes" id="UP000292298">
    <property type="component" value="Unassembled WGS sequence"/>
</dbReference>
<dbReference type="OrthoDB" id="27194at2"/>
<accession>A0A4Q8D1E1</accession>
<name>A0A4Q8D1E1_9GAMM</name>
<proteinExistence type="predicted"/>
<dbReference type="AlphaFoldDB" id="A0A4Q8D1E1"/>